<dbReference type="Proteomes" id="UP000069443">
    <property type="component" value="Unassembled WGS sequence"/>
</dbReference>
<gene>
    <name evidence="1" type="ORF">RMCC_3418</name>
</gene>
<name>A0A117IAJ0_MYCCR</name>
<dbReference type="AlphaFoldDB" id="A0A117IAJ0"/>
<dbReference type="RefSeq" id="WP_062657489.1">
    <property type="nucleotide sequence ID" value="NZ_BCSY01000051.1"/>
</dbReference>
<protein>
    <submittedName>
        <fullName evidence="1">Uncharacterized protein</fullName>
    </submittedName>
</protein>
<accession>A0A117IAJ0</accession>
<sequence length="67" mass="7078">MGAGRGAPGIEDMPGIGDIEGMSMGCSIILLLPMFMEAQQLGRAIKKYRATAMTKNPTAIPVIAKAW</sequence>
<dbReference type="EMBL" id="BCSY01000051">
    <property type="protein sequence ID" value="GAS96452.1"/>
    <property type="molecule type" value="Genomic_DNA"/>
</dbReference>
<reference evidence="2" key="2">
    <citation type="submission" date="2016-02" db="EMBL/GenBank/DDBJ databases">
        <title>Draft genome sequence of five rapidly growing Mycobacterium species.</title>
        <authorList>
            <person name="Katahira K."/>
            <person name="Gotou Y."/>
            <person name="Iida K."/>
            <person name="Ogura Y."/>
            <person name="Hayashi T."/>
        </authorList>
    </citation>
    <scope>NUCLEOTIDE SEQUENCE [LARGE SCALE GENOMIC DNA]</scope>
    <source>
        <strain evidence="2">JCM15298</strain>
    </source>
</reference>
<organism evidence="1 2">
    <name type="scientific">Mycolicibacterium canariasense</name>
    <name type="common">Mycobacterium canariasense</name>
    <dbReference type="NCBI Taxonomy" id="228230"/>
    <lineage>
        <taxon>Bacteria</taxon>
        <taxon>Bacillati</taxon>
        <taxon>Actinomycetota</taxon>
        <taxon>Actinomycetes</taxon>
        <taxon>Mycobacteriales</taxon>
        <taxon>Mycobacteriaceae</taxon>
        <taxon>Mycolicibacterium</taxon>
    </lineage>
</organism>
<comment type="caution">
    <text evidence="1">The sequence shown here is derived from an EMBL/GenBank/DDBJ whole genome shotgun (WGS) entry which is preliminary data.</text>
</comment>
<evidence type="ECO:0000313" key="2">
    <source>
        <dbReference type="Proteomes" id="UP000069443"/>
    </source>
</evidence>
<keyword evidence="2" id="KW-1185">Reference proteome</keyword>
<evidence type="ECO:0000313" key="1">
    <source>
        <dbReference type="EMBL" id="GAS96452.1"/>
    </source>
</evidence>
<proteinExistence type="predicted"/>
<reference evidence="2" key="1">
    <citation type="journal article" date="2016" name="Genome Announc.">
        <title>Draft Genome Sequences of Five Rapidly Growing Mycobacterium Species, M. thermoresistibile, M. fortuitum subsp. acetamidolyticum, M. canariasense, M. brisbanense, and M. novocastrense.</title>
        <authorList>
            <person name="Katahira K."/>
            <person name="Ogura Y."/>
            <person name="Gotoh Y."/>
            <person name="Hayashi T."/>
        </authorList>
    </citation>
    <scope>NUCLEOTIDE SEQUENCE [LARGE SCALE GENOMIC DNA]</scope>
    <source>
        <strain evidence="2">JCM15298</strain>
    </source>
</reference>